<proteinExistence type="inferred from homology"/>
<dbReference type="EC" id="2.5.1.25" evidence="1"/>
<sequence length="434" mass="48547">MANPTTKRPFCNSCSKPASFCICKRLKTPIIDNPIPITILQHSQEKKHPLNSTRIALLGLKNISVVTVSDIHHQAQFLISPLKPDSNTTILGIISKNGCLPQNHLSKQGFHGPTVDKDGGFTSSFIDLQYYKNHLKSPEIDQITSFSEDGSFENGFMELHLPQDHSEKSDHQSRLEKGNGYGDSLIDHEAPRSQCEKSRVDQTAIFTNPKEPYFDQTTIRQSGGVTSSPVAQNHPNKPDFGNTTTTDNGNFIGAFTAPKNLPRMQHFDQILPTPSAKEAISSGFVVKRRQIKKLVNDDNGRDEFEEFQEFEIAIPPGSALLFPSDNAKSFAEIDFEVKHLLVLDGTWGKARRIYYENPWLKLLPHLKLDMKKESLYSEVRVQPKKGCLSTIESIVCAFKALGDNSEGLDELLEVLVSMVGDQRRCKDERLSKLA</sequence>
<dbReference type="PANTHER" id="PTHR21392:SF0">
    <property type="entry name" value="TRNA-URIDINE AMINOCARBOXYPROPYLTRANSFERASE 2"/>
    <property type="match status" value="1"/>
</dbReference>
<evidence type="ECO:0000256" key="4">
    <source>
        <dbReference type="ARBA" id="ARBA00022694"/>
    </source>
</evidence>
<accession>U5DDY4</accession>
<feature type="compositionally biased region" description="Basic and acidic residues" evidence="7">
    <location>
        <begin position="164"/>
        <end position="177"/>
    </location>
</feature>
<dbReference type="GO" id="GO:0008033">
    <property type="term" value="P:tRNA processing"/>
    <property type="evidence" value="ECO:0007669"/>
    <property type="project" value="UniProtKB-KW"/>
</dbReference>
<keyword evidence="10" id="KW-1185">Reference proteome</keyword>
<feature type="compositionally biased region" description="Basic and acidic residues" evidence="7">
    <location>
        <begin position="185"/>
        <end position="194"/>
    </location>
</feature>
<evidence type="ECO:0000259" key="8">
    <source>
        <dbReference type="SMART" id="SM01144"/>
    </source>
</evidence>
<evidence type="ECO:0000256" key="6">
    <source>
        <dbReference type="ARBA" id="ARBA00048718"/>
    </source>
</evidence>
<name>U5DDY4_AMBTC</name>
<dbReference type="PANTHER" id="PTHR21392">
    <property type="entry name" value="TRNA-URIDINE AMINOCARBOXYPROPYLTRANSFERASE 2"/>
    <property type="match status" value="1"/>
</dbReference>
<keyword evidence="3" id="KW-0949">S-adenosyl-L-methionine</keyword>
<evidence type="ECO:0000256" key="2">
    <source>
        <dbReference type="ARBA" id="ARBA00022679"/>
    </source>
</evidence>
<dbReference type="GO" id="GO:0016432">
    <property type="term" value="F:tRNA-uridine aminocarboxypropyltransferase activity"/>
    <property type="evidence" value="ECO:0007669"/>
    <property type="project" value="UniProtKB-EC"/>
</dbReference>
<organism evidence="9 10">
    <name type="scientific">Amborella trichopoda</name>
    <dbReference type="NCBI Taxonomy" id="13333"/>
    <lineage>
        <taxon>Eukaryota</taxon>
        <taxon>Viridiplantae</taxon>
        <taxon>Streptophyta</taxon>
        <taxon>Embryophyta</taxon>
        <taxon>Tracheophyta</taxon>
        <taxon>Spermatophyta</taxon>
        <taxon>Magnoliopsida</taxon>
        <taxon>Amborellales</taxon>
        <taxon>Amborellaceae</taxon>
        <taxon>Amborella</taxon>
    </lineage>
</organism>
<evidence type="ECO:0000313" key="10">
    <source>
        <dbReference type="Proteomes" id="UP000017836"/>
    </source>
</evidence>
<dbReference type="InterPro" id="IPR039262">
    <property type="entry name" value="DTWD2/TAPT"/>
</dbReference>
<comment type="catalytic activity">
    <reaction evidence="6">
        <text>a uridine in tRNA + S-adenosyl-L-methionine = a 3-[(3S)-3-amino-3-carboxypropyl]uridine in tRNA + S-methyl-5'-thioadenosine + H(+)</text>
        <dbReference type="Rhea" id="RHEA:62432"/>
        <dbReference type="Rhea" id="RHEA-COMP:13339"/>
        <dbReference type="Rhea" id="RHEA-COMP:16092"/>
        <dbReference type="ChEBI" id="CHEBI:15378"/>
        <dbReference type="ChEBI" id="CHEBI:17509"/>
        <dbReference type="ChEBI" id="CHEBI:59789"/>
        <dbReference type="ChEBI" id="CHEBI:65315"/>
        <dbReference type="ChEBI" id="CHEBI:82930"/>
        <dbReference type="EC" id="2.5.1.25"/>
    </reaction>
</comment>
<gene>
    <name evidence="9" type="ORF">AMTR_s00062p00141820</name>
</gene>
<dbReference type="Pfam" id="PF03942">
    <property type="entry name" value="DTW"/>
    <property type="match status" value="2"/>
</dbReference>
<feature type="domain" description="DTW" evidence="8">
    <location>
        <begin position="7"/>
        <end position="424"/>
    </location>
</feature>
<dbReference type="OrthoDB" id="408541at2759"/>
<dbReference type="Proteomes" id="UP000017836">
    <property type="component" value="Unassembled WGS sequence"/>
</dbReference>
<dbReference type="OMA" id="VTILQHA"/>
<dbReference type="HOGENOM" id="CLU_040856_0_0_1"/>
<evidence type="ECO:0000256" key="7">
    <source>
        <dbReference type="SAM" id="MobiDB-lite"/>
    </source>
</evidence>
<dbReference type="STRING" id="13333.U5DDY4"/>
<evidence type="ECO:0000256" key="5">
    <source>
        <dbReference type="ARBA" id="ARBA00034489"/>
    </source>
</evidence>
<keyword evidence="2" id="KW-0808">Transferase</keyword>
<evidence type="ECO:0000256" key="3">
    <source>
        <dbReference type="ARBA" id="ARBA00022691"/>
    </source>
</evidence>
<dbReference type="AlphaFoldDB" id="U5DDY4"/>
<dbReference type="SMART" id="SM01144">
    <property type="entry name" value="DTW"/>
    <property type="match status" value="1"/>
</dbReference>
<feature type="region of interest" description="Disordered" evidence="7">
    <location>
        <begin position="222"/>
        <end position="244"/>
    </location>
</feature>
<evidence type="ECO:0000256" key="1">
    <source>
        <dbReference type="ARBA" id="ARBA00012386"/>
    </source>
</evidence>
<protein>
    <recommendedName>
        <fullName evidence="1">tRNA-uridine aminocarboxypropyltransferase</fullName>
        <ecNumber evidence="1">2.5.1.25</ecNumber>
    </recommendedName>
</protein>
<feature type="region of interest" description="Disordered" evidence="7">
    <location>
        <begin position="164"/>
        <end position="194"/>
    </location>
</feature>
<dbReference type="EMBL" id="KI392068">
    <property type="protein sequence ID" value="ERN19627.1"/>
    <property type="molecule type" value="Genomic_DNA"/>
</dbReference>
<dbReference type="eggNOG" id="KOG4382">
    <property type="taxonomic scope" value="Eukaryota"/>
</dbReference>
<dbReference type="InterPro" id="IPR005636">
    <property type="entry name" value="DTW"/>
</dbReference>
<comment type="similarity">
    <text evidence="5">Belongs to the TDD superfamily. DTWD2 family.</text>
</comment>
<dbReference type="Gramene" id="ERN19627">
    <property type="protein sequence ID" value="ERN19627"/>
    <property type="gene ID" value="AMTR_s00062p00141820"/>
</dbReference>
<feature type="compositionally biased region" description="Polar residues" evidence="7">
    <location>
        <begin position="222"/>
        <end position="235"/>
    </location>
</feature>
<reference evidence="10" key="1">
    <citation type="journal article" date="2013" name="Science">
        <title>The Amborella genome and the evolution of flowering plants.</title>
        <authorList>
            <consortium name="Amborella Genome Project"/>
        </authorList>
    </citation>
    <scope>NUCLEOTIDE SEQUENCE [LARGE SCALE GENOMIC DNA]</scope>
</reference>
<evidence type="ECO:0000313" key="9">
    <source>
        <dbReference type="EMBL" id="ERN19627.1"/>
    </source>
</evidence>
<keyword evidence="4" id="KW-0819">tRNA processing</keyword>